<dbReference type="Proteomes" id="UP001396898">
    <property type="component" value="Unassembled WGS sequence"/>
</dbReference>
<organism evidence="1 2">
    <name type="scientific">Apiospora marii</name>
    <dbReference type="NCBI Taxonomy" id="335849"/>
    <lineage>
        <taxon>Eukaryota</taxon>
        <taxon>Fungi</taxon>
        <taxon>Dikarya</taxon>
        <taxon>Ascomycota</taxon>
        <taxon>Pezizomycotina</taxon>
        <taxon>Sordariomycetes</taxon>
        <taxon>Xylariomycetidae</taxon>
        <taxon>Amphisphaeriales</taxon>
        <taxon>Apiosporaceae</taxon>
        <taxon>Apiospora</taxon>
    </lineage>
</organism>
<name>A0ABR1RU61_9PEZI</name>
<gene>
    <name evidence="1" type="ORF">PG991_007684</name>
</gene>
<evidence type="ECO:0000313" key="2">
    <source>
        <dbReference type="Proteomes" id="UP001396898"/>
    </source>
</evidence>
<protein>
    <submittedName>
        <fullName evidence="1">Uncharacterized protein</fullName>
    </submittedName>
</protein>
<accession>A0ABR1RU61</accession>
<dbReference type="EMBL" id="JAQQWI010000010">
    <property type="protein sequence ID" value="KAK8018494.1"/>
    <property type="molecule type" value="Genomic_DNA"/>
</dbReference>
<keyword evidence="2" id="KW-1185">Reference proteome</keyword>
<reference evidence="1 2" key="1">
    <citation type="submission" date="2023-01" db="EMBL/GenBank/DDBJ databases">
        <title>Analysis of 21 Apiospora genomes using comparative genomics revels a genus with tremendous synthesis potential of carbohydrate active enzymes and secondary metabolites.</title>
        <authorList>
            <person name="Sorensen T."/>
        </authorList>
    </citation>
    <scope>NUCLEOTIDE SEQUENCE [LARGE SCALE GENOMIC DNA]</scope>
    <source>
        <strain evidence="1 2">CBS 20057</strain>
    </source>
</reference>
<sequence>MAYTTVSFLATRSILAIFLEAPGTGLLRAAFVALGGLFGGRLRLLWSWGRGSGLGRSGTGLRGAAFVALGRLFGGGLRLLWSWCGGSGLGRSGSGLRGAALVALGGLLRGRLSSLGRGSAGLGRSTALVALGGLLGGGLRGVASLLPDQERVGSRLIARDDEAHAACGQEQDEVGGADTHLVVYFLGVGRSADSQISR</sequence>
<comment type="caution">
    <text evidence="1">The sequence shown here is derived from an EMBL/GenBank/DDBJ whole genome shotgun (WGS) entry which is preliminary data.</text>
</comment>
<evidence type="ECO:0000313" key="1">
    <source>
        <dbReference type="EMBL" id="KAK8018494.1"/>
    </source>
</evidence>
<proteinExistence type="predicted"/>